<feature type="region of interest" description="Disordered" evidence="1">
    <location>
        <begin position="18"/>
        <end position="37"/>
    </location>
</feature>
<keyword evidence="2" id="KW-0472">Membrane</keyword>
<proteinExistence type="predicted"/>
<evidence type="ECO:0000313" key="3">
    <source>
        <dbReference type="EMBL" id="KAG5925433.1"/>
    </source>
</evidence>
<feature type="transmembrane region" description="Helical" evidence="2">
    <location>
        <begin position="61"/>
        <end position="83"/>
    </location>
</feature>
<dbReference type="Proteomes" id="UP000811619">
    <property type="component" value="Unassembled WGS sequence"/>
</dbReference>
<protein>
    <recommendedName>
        <fullName evidence="5">Transmembrane protein</fullName>
    </recommendedName>
</protein>
<evidence type="ECO:0000256" key="2">
    <source>
        <dbReference type="SAM" id="Phobius"/>
    </source>
</evidence>
<evidence type="ECO:0000313" key="4">
    <source>
        <dbReference type="Proteomes" id="UP000811619"/>
    </source>
</evidence>
<accession>A0A8K0NI70</accession>
<comment type="caution">
    <text evidence="3">The sequence shown here is derived from an EMBL/GenBank/DDBJ whole genome shotgun (WGS) entry which is preliminary data.</text>
</comment>
<name>A0A8K0NI70_9HYPO</name>
<dbReference type="EMBL" id="SRPY01000374">
    <property type="protein sequence ID" value="KAG5925433.1"/>
    <property type="molecule type" value="Genomic_DNA"/>
</dbReference>
<dbReference type="OrthoDB" id="5141772at2759"/>
<keyword evidence="2" id="KW-1133">Transmembrane helix</keyword>
<evidence type="ECO:0008006" key="5">
    <source>
        <dbReference type="Google" id="ProtNLM"/>
    </source>
</evidence>
<organism evidence="3 4">
    <name type="scientific">Claviceps africana</name>
    <dbReference type="NCBI Taxonomy" id="83212"/>
    <lineage>
        <taxon>Eukaryota</taxon>
        <taxon>Fungi</taxon>
        <taxon>Dikarya</taxon>
        <taxon>Ascomycota</taxon>
        <taxon>Pezizomycotina</taxon>
        <taxon>Sordariomycetes</taxon>
        <taxon>Hypocreomycetidae</taxon>
        <taxon>Hypocreales</taxon>
        <taxon>Clavicipitaceae</taxon>
        <taxon>Claviceps</taxon>
    </lineage>
</organism>
<sequence length="285" mass="30857">MDVERPIQYPPRVAVRKTDNDNESLFHGSDASTATESEFPFKRTLPHQEAAKARRIVKQELCIRLMASIFVTLLVSVTVAAAVTRMFEGDTQPSLSSNQTLDLSRANNTHTWNGTSFTMYSSANKSTSTLPGEPTTSASLHSWKTGLADMTAKQHSTPTAYQASARTTAGVKGTQTLDCASAGLFAHASLITGIMPTATRTPQANRRQRERQKRSSAAGKANGADDQIVGVSIYVFRGCLLIRSVYKSSEAAEDMVFKCSLLCRGKKLEMNQACHAAAEEWGACG</sequence>
<feature type="region of interest" description="Disordered" evidence="1">
    <location>
        <begin position="196"/>
        <end position="221"/>
    </location>
</feature>
<dbReference type="AlphaFoldDB" id="A0A8K0NI70"/>
<keyword evidence="4" id="KW-1185">Reference proteome</keyword>
<reference evidence="3" key="1">
    <citation type="journal article" date="2020" name="bioRxiv">
        <title>Whole genome comparisons of ergot fungi reveals the divergence and evolution of species within the genus Claviceps are the result of varying mechanisms driving genome evolution and host range expansion.</title>
        <authorList>
            <person name="Wyka S.A."/>
            <person name="Mondo S.J."/>
            <person name="Liu M."/>
            <person name="Dettman J."/>
            <person name="Nalam V."/>
            <person name="Broders K.D."/>
        </authorList>
    </citation>
    <scope>NUCLEOTIDE SEQUENCE</scope>
    <source>
        <strain evidence="3">CCC 489</strain>
    </source>
</reference>
<evidence type="ECO:0000256" key="1">
    <source>
        <dbReference type="SAM" id="MobiDB-lite"/>
    </source>
</evidence>
<keyword evidence="2" id="KW-0812">Transmembrane</keyword>
<gene>
    <name evidence="3" type="ORF">E4U42_004288</name>
</gene>